<organism evidence="2 3">
    <name type="scientific">Symbiodinium necroappetens</name>
    <dbReference type="NCBI Taxonomy" id="1628268"/>
    <lineage>
        <taxon>Eukaryota</taxon>
        <taxon>Sar</taxon>
        <taxon>Alveolata</taxon>
        <taxon>Dinophyceae</taxon>
        <taxon>Suessiales</taxon>
        <taxon>Symbiodiniaceae</taxon>
        <taxon>Symbiodinium</taxon>
    </lineage>
</organism>
<dbReference type="SUPFAM" id="SSF54001">
    <property type="entry name" value="Cysteine proteinases"/>
    <property type="match status" value="1"/>
</dbReference>
<dbReference type="Proteomes" id="UP000601435">
    <property type="component" value="Unassembled WGS sequence"/>
</dbReference>
<feature type="compositionally biased region" description="Polar residues" evidence="1">
    <location>
        <begin position="42"/>
        <end position="59"/>
    </location>
</feature>
<name>A0A812P4D7_9DINO</name>
<proteinExistence type="predicted"/>
<protein>
    <submittedName>
        <fullName evidence="2">Uncharacterized protein</fullName>
    </submittedName>
</protein>
<feature type="region of interest" description="Disordered" evidence="1">
    <location>
        <begin position="1"/>
        <end position="68"/>
    </location>
</feature>
<evidence type="ECO:0000313" key="2">
    <source>
        <dbReference type="EMBL" id="CAE7349866.1"/>
    </source>
</evidence>
<dbReference type="EMBL" id="CAJNJA010014779">
    <property type="protein sequence ID" value="CAE7349866.1"/>
    <property type="molecule type" value="Genomic_DNA"/>
</dbReference>
<dbReference type="InterPro" id="IPR038765">
    <property type="entry name" value="Papain-like_cys_pep_sf"/>
</dbReference>
<evidence type="ECO:0000256" key="1">
    <source>
        <dbReference type="SAM" id="MobiDB-lite"/>
    </source>
</evidence>
<accession>A0A812P4D7</accession>
<evidence type="ECO:0000313" key="3">
    <source>
        <dbReference type="Proteomes" id="UP000601435"/>
    </source>
</evidence>
<dbReference type="AlphaFoldDB" id="A0A812P4D7"/>
<sequence>MSDSLTELDPGHKPKARKQKAAPPAYKSFVSPLTTAFAKGSSGRQAPQAQTPSATTKSQAAEHGMQHTALPPIRKVKDFIKVKTGSIRDYMHQTHAPDAPSISPAQATLSCRLQLRNPHTLCYANASILMLLHCIELIALQVPTMTFLTKVGTLAVSRGQEMLLAQMHQFRQLSPRWEFNNEQKDASEYLHALFNQADDLQVVWDSRVTQDGVPRIALQGTHLVAMPLPQHGSRNLANRKDNSIVELPDSIQLPFHTNDRHIEWLEY</sequence>
<reference evidence="2" key="1">
    <citation type="submission" date="2021-02" db="EMBL/GenBank/DDBJ databases">
        <authorList>
            <person name="Dougan E. K."/>
            <person name="Rhodes N."/>
            <person name="Thang M."/>
            <person name="Chan C."/>
        </authorList>
    </citation>
    <scope>NUCLEOTIDE SEQUENCE</scope>
</reference>
<comment type="caution">
    <text evidence="2">The sequence shown here is derived from an EMBL/GenBank/DDBJ whole genome shotgun (WGS) entry which is preliminary data.</text>
</comment>
<keyword evidence="3" id="KW-1185">Reference proteome</keyword>
<gene>
    <name evidence="2" type="ORF">SNEC2469_LOCUS9068</name>
</gene>